<reference evidence="5" key="1">
    <citation type="submission" date="2020-01" db="EMBL/GenBank/DDBJ databases">
        <title>Genome sequence of Kobresia littledalei, the first chromosome-level genome in the family Cyperaceae.</title>
        <authorList>
            <person name="Qu G."/>
        </authorList>
    </citation>
    <scope>NUCLEOTIDE SEQUENCE</scope>
    <source>
        <strain evidence="5">C.B.Clarke</strain>
        <tissue evidence="5">Leaf</tissue>
    </source>
</reference>
<keyword evidence="5" id="KW-0675">Receptor</keyword>
<keyword evidence="5" id="KW-0808">Transferase</keyword>
<dbReference type="SUPFAM" id="SSF56112">
    <property type="entry name" value="Protein kinase-like (PK-like)"/>
    <property type="match status" value="1"/>
</dbReference>
<evidence type="ECO:0000256" key="2">
    <source>
        <dbReference type="ARBA" id="ARBA00022840"/>
    </source>
</evidence>
<dbReference type="PANTHER" id="PTHR47989:SF23">
    <property type="entry name" value="RECEPTOR-LIKE SERINE_THREONINE-PROTEIN KINASE NCRK ISOFORM X1"/>
    <property type="match status" value="1"/>
</dbReference>
<proteinExistence type="predicted"/>
<evidence type="ECO:0000259" key="4">
    <source>
        <dbReference type="Pfam" id="PF07714"/>
    </source>
</evidence>
<dbReference type="Gene3D" id="1.10.510.10">
    <property type="entry name" value="Transferase(Phosphotransferase) domain 1"/>
    <property type="match status" value="1"/>
</dbReference>
<evidence type="ECO:0000256" key="1">
    <source>
        <dbReference type="ARBA" id="ARBA00022741"/>
    </source>
</evidence>
<sequence length="142" mass="15245">MASCSSSPTRMLGTFGNFAPEYAIVGKASLKSEVFSFGVVLLELITGRQPVHKSPNKADESLVLWEEKRRSPERVEPDTIASERHNTSRERATCERRTTPAERGQLASGGKEGAVIVEESGQGGGVRREGDGDEAGEIPSEG</sequence>
<organism evidence="5 6">
    <name type="scientific">Carex littledalei</name>
    <dbReference type="NCBI Taxonomy" id="544730"/>
    <lineage>
        <taxon>Eukaryota</taxon>
        <taxon>Viridiplantae</taxon>
        <taxon>Streptophyta</taxon>
        <taxon>Embryophyta</taxon>
        <taxon>Tracheophyta</taxon>
        <taxon>Spermatophyta</taxon>
        <taxon>Magnoliopsida</taxon>
        <taxon>Liliopsida</taxon>
        <taxon>Poales</taxon>
        <taxon>Cyperaceae</taxon>
        <taxon>Cyperoideae</taxon>
        <taxon>Cariceae</taxon>
        <taxon>Carex</taxon>
        <taxon>Carex subgen. Euthyceras</taxon>
    </lineage>
</organism>
<dbReference type="PANTHER" id="PTHR47989">
    <property type="entry name" value="OS01G0750732 PROTEIN"/>
    <property type="match status" value="1"/>
</dbReference>
<name>A0A833QK38_9POAL</name>
<keyword evidence="6" id="KW-1185">Reference proteome</keyword>
<dbReference type="AlphaFoldDB" id="A0A833QK38"/>
<dbReference type="OrthoDB" id="1695058at2759"/>
<keyword evidence="1" id="KW-0547">Nucleotide-binding</keyword>
<keyword evidence="5" id="KW-0418">Kinase</keyword>
<dbReference type="Pfam" id="PF07714">
    <property type="entry name" value="PK_Tyr_Ser-Thr"/>
    <property type="match status" value="1"/>
</dbReference>
<accession>A0A833QK38</accession>
<feature type="domain" description="Serine-threonine/tyrosine-protein kinase catalytic" evidence="4">
    <location>
        <begin position="18"/>
        <end position="72"/>
    </location>
</feature>
<evidence type="ECO:0000256" key="3">
    <source>
        <dbReference type="SAM" id="MobiDB-lite"/>
    </source>
</evidence>
<gene>
    <name evidence="5" type="ORF">FCM35_KLT06696</name>
</gene>
<dbReference type="InterPro" id="IPR001245">
    <property type="entry name" value="Ser-Thr/Tyr_kinase_cat_dom"/>
</dbReference>
<dbReference type="InterPro" id="IPR011009">
    <property type="entry name" value="Kinase-like_dom_sf"/>
</dbReference>
<dbReference type="EMBL" id="SWLB01000016">
    <property type="protein sequence ID" value="KAF3328090.1"/>
    <property type="molecule type" value="Genomic_DNA"/>
</dbReference>
<keyword evidence="2" id="KW-0067">ATP-binding</keyword>
<dbReference type="GO" id="GO:0004672">
    <property type="term" value="F:protein kinase activity"/>
    <property type="evidence" value="ECO:0007669"/>
    <property type="project" value="InterPro"/>
</dbReference>
<feature type="compositionally biased region" description="Basic and acidic residues" evidence="3">
    <location>
        <begin position="69"/>
        <end position="100"/>
    </location>
</feature>
<comment type="caution">
    <text evidence="5">The sequence shown here is derived from an EMBL/GenBank/DDBJ whole genome shotgun (WGS) entry which is preliminary data.</text>
</comment>
<dbReference type="GO" id="GO:0005524">
    <property type="term" value="F:ATP binding"/>
    <property type="evidence" value="ECO:0007669"/>
    <property type="project" value="UniProtKB-KW"/>
</dbReference>
<feature type="region of interest" description="Disordered" evidence="3">
    <location>
        <begin position="69"/>
        <end position="142"/>
    </location>
</feature>
<evidence type="ECO:0000313" key="5">
    <source>
        <dbReference type="EMBL" id="KAF3328090.1"/>
    </source>
</evidence>
<dbReference type="Proteomes" id="UP000623129">
    <property type="component" value="Unassembled WGS sequence"/>
</dbReference>
<evidence type="ECO:0000313" key="6">
    <source>
        <dbReference type="Proteomes" id="UP000623129"/>
    </source>
</evidence>
<protein>
    <submittedName>
        <fullName evidence="5">Receptor-like serine/threonine-protein kinase NCRK</fullName>
    </submittedName>
</protein>